<accession>A0A5N6ZHA0</accession>
<dbReference type="InterPro" id="IPR017930">
    <property type="entry name" value="Myb_dom"/>
</dbReference>
<dbReference type="SUPFAM" id="SSF46689">
    <property type="entry name" value="Homeodomain-like"/>
    <property type="match status" value="1"/>
</dbReference>
<dbReference type="Gene3D" id="1.10.10.60">
    <property type="entry name" value="Homeodomain-like"/>
    <property type="match status" value="1"/>
</dbReference>
<keyword evidence="4" id="KW-1185">Reference proteome</keyword>
<feature type="domain" description="HTH myb-type" evidence="2">
    <location>
        <begin position="1"/>
        <end position="46"/>
    </location>
</feature>
<evidence type="ECO:0000259" key="1">
    <source>
        <dbReference type="PROSITE" id="PS50090"/>
    </source>
</evidence>
<reference evidence="4" key="1">
    <citation type="submission" date="2019-04" db="EMBL/GenBank/DDBJ databases">
        <title>Friends and foes A comparative genomics studyof 23 Aspergillus species from section Flavi.</title>
        <authorList>
            <consortium name="DOE Joint Genome Institute"/>
            <person name="Kjaerbolling I."/>
            <person name="Vesth T."/>
            <person name="Frisvad J.C."/>
            <person name="Nybo J.L."/>
            <person name="Theobald S."/>
            <person name="Kildgaard S."/>
            <person name="Isbrandt T."/>
            <person name="Kuo A."/>
            <person name="Sato A."/>
            <person name="Lyhne E.K."/>
            <person name="Kogle M.E."/>
            <person name="Wiebenga A."/>
            <person name="Kun R.S."/>
            <person name="Lubbers R.J."/>
            <person name="Makela M.R."/>
            <person name="Barry K."/>
            <person name="Chovatia M."/>
            <person name="Clum A."/>
            <person name="Daum C."/>
            <person name="Haridas S."/>
            <person name="He G."/>
            <person name="LaButti K."/>
            <person name="Lipzen A."/>
            <person name="Mondo S."/>
            <person name="Riley R."/>
            <person name="Salamov A."/>
            <person name="Simmons B.A."/>
            <person name="Magnuson J.K."/>
            <person name="Henrissat B."/>
            <person name="Mortensen U.H."/>
            <person name="Larsen T.O."/>
            <person name="Devries R.P."/>
            <person name="Grigoriev I.V."/>
            <person name="Machida M."/>
            <person name="Baker S.E."/>
            <person name="Andersen M.R."/>
        </authorList>
    </citation>
    <scope>NUCLEOTIDE SEQUENCE [LARGE SCALE GENOMIC DNA]</scope>
    <source>
        <strain evidence="4">CBS 553.77</strain>
    </source>
</reference>
<dbReference type="Proteomes" id="UP000327118">
    <property type="component" value="Unassembled WGS sequence"/>
</dbReference>
<sequence length="104" mass="11763">MSDEDARLRDAVAVHGNEWAAVSFEVKTRNPDQCSKRWENTLDSPPVHGDSETTHLLITIISGAKFKNSQSDRNETHAIVKSQLTGSKFAHPMFNRGLEFLRQR</sequence>
<dbReference type="PROSITE" id="PS51294">
    <property type="entry name" value="HTH_MYB"/>
    <property type="match status" value="1"/>
</dbReference>
<feature type="domain" description="Myb-like" evidence="1">
    <location>
        <begin position="1"/>
        <end position="42"/>
    </location>
</feature>
<dbReference type="Pfam" id="PF00249">
    <property type="entry name" value="Myb_DNA-binding"/>
    <property type="match status" value="1"/>
</dbReference>
<evidence type="ECO:0000259" key="2">
    <source>
        <dbReference type="PROSITE" id="PS51294"/>
    </source>
</evidence>
<organism evidence="3 4">
    <name type="scientific">Aspergillus coremiiformis</name>
    <dbReference type="NCBI Taxonomy" id="138285"/>
    <lineage>
        <taxon>Eukaryota</taxon>
        <taxon>Fungi</taxon>
        <taxon>Dikarya</taxon>
        <taxon>Ascomycota</taxon>
        <taxon>Pezizomycotina</taxon>
        <taxon>Eurotiomycetes</taxon>
        <taxon>Eurotiomycetidae</taxon>
        <taxon>Eurotiales</taxon>
        <taxon>Aspergillaceae</taxon>
        <taxon>Aspergillus</taxon>
        <taxon>Aspergillus subgen. Circumdati</taxon>
    </lineage>
</organism>
<dbReference type="OrthoDB" id="2143914at2759"/>
<dbReference type="EMBL" id="ML739033">
    <property type="protein sequence ID" value="KAE8357011.1"/>
    <property type="molecule type" value="Genomic_DNA"/>
</dbReference>
<evidence type="ECO:0000313" key="3">
    <source>
        <dbReference type="EMBL" id="KAE8357011.1"/>
    </source>
</evidence>
<protein>
    <submittedName>
        <fullName evidence="3">Uncharacterized protein</fullName>
    </submittedName>
</protein>
<evidence type="ECO:0000313" key="4">
    <source>
        <dbReference type="Proteomes" id="UP000327118"/>
    </source>
</evidence>
<name>A0A5N6ZHA0_9EURO</name>
<dbReference type="InterPro" id="IPR009057">
    <property type="entry name" value="Homeodomain-like_sf"/>
</dbReference>
<proteinExistence type="predicted"/>
<dbReference type="CDD" id="cd00167">
    <property type="entry name" value="SANT"/>
    <property type="match status" value="1"/>
</dbReference>
<dbReference type="AlphaFoldDB" id="A0A5N6ZHA0"/>
<dbReference type="PROSITE" id="PS50090">
    <property type="entry name" value="MYB_LIKE"/>
    <property type="match status" value="1"/>
</dbReference>
<gene>
    <name evidence="3" type="ORF">BDV28DRAFT_144678</name>
</gene>
<dbReference type="InterPro" id="IPR001005">
    <property type="entry name" value="SANT/Myb"/>
</dbReference>